<feature type="transmembrane region" description="Helical" evidence="1">
    <location>
        <begin position="384"/>
        <end position="406"/>
    </location>
</feature>
<name>A0A517MLJ3_9BACT</name>
<keyword evidence="1" id="KW-1133">Transmembrane helix</keyword>
<evidence type="ECO:0000256" key="1">
    <source>
        <dbReference type="SAM" id="Phobius"/>
    </source>
</evidence>
<feature type="transmembrane region" description="Helical" evidence="1">
    <location>
        <begin position="79"/>
        <end position="97"/>
    </location>
</feature>
<reference evidence="2 3" key="1">
    <citation type="submission" date="2019-02" db="EMBL/GenBank/DDBJ databases">
        <title>Deep-cultivation of Planctomycetes and their phenomic and genomic characterization uncovers novel biology.</title>
        <authorList>
            <person name="Wiegand S."/>
            <person name="Jogler M."/>
            <person name="Boedeker C."/>
            <person name="Pinto D."/>
            <person name="Vollmers J."/>
            <person name="Rivas-Marin E."/>
            <person name="Kohn T."/>
            <person name="Peeters S.H."/>
            <person name="Heuer A."/>
            <person name="Rast P."/>
            <person name="Oberbeckmann S."/>
            <person name="Bunk B."/>
            <person name="Jeske O."/>
            <person name="Meyerdierks A."/>
            <person name="Storesund J.E."/>
            <person name="Kallscheuer N."/>
            <person name="Luecker S."/>
            <person name="Lage O.M."/>
            <person name="Pohl T."/>
            <person name="Merkel B.J."/>
            <person name="Hornburger P."/>
            <person name="Mueller R.-W."/>
            <person name="Bruemmer F."/>
            <person name="Labrenz M."/>
            <person name="Spormann A.M."/>
            <person name="Op den Camp H."/>
            <person name="Overmann J."/>
            <person name="Amann R."/>
            <person name="Jetten M.S.M."/>
            <person name="Mascher T."/>
            <person name="Medema M.H."/>
            <person name="Devos D.P."/>
            <person name="Kaster A.-K."/>
            <person name="Ovreas L."/>
            <person name="Rohde M."/>
            <person name="Galperin M.Y."/>
            <person name="Jogler C."/>
        </authorList>
    </citation>
    <scope>NUCLEOTIDE SEQUENCE [LARGE SCALE GENOMIC DNA]</scope>
    <source>
        <strain evidence="2 3">FF011L</strain>
    </source>
</reference>
<dbReference type="EMBL" id="CP036262">
    <property type="protein sequence ID" value="QDS95743.1"/>
    <property type="molecule type" value="Genomic_DNA"/>
</dbReference>
<sequence>MLSALLFVAVCLLFALALRRWIGLFAVARIPASLLAGVIGLAYFQILDWGVTESPIADGQGYALSDWLSESAADWTQTMRSWPGVLIAFVFAGLLLTKSDRGQALAASGMEGGTGATERFRRVGREALMVWIIVIGQSTVGLWITWLLIQPTNIDPGGTSLPNSMGMLIETGFAGGHGTAAAMGTVFAHPSIGFPAGLDLGLLMATAGLAWGLVSGMLWINLAIWRGWYQPAKSLESGTLETAERSEGGESLGKARVEGNVVDPLLLQALWLLLALGIGLALQQLVSLGGGQLDTWRGAVQLAEEAGSGESTLQQKLTFAGVLGTFPLFIYTLFGGALLRRFLRSVGQGNLIDPTTISRLVASAMDVLVIAAVATLNLETVQTLWLPFLYLFAGGAIWTTFCLFVLSPRILPKHYWFPLGLLNYGMSTGTTATGFVLLRVIDPNLKSGASEDYALAAPFSAPFIGGGMLTIALPLLVLEYVPLAASTLTLTAVLGGLVLFAIRRPVAR</sequence>
<keyword evidence="3" id="KW-1185">Reference proteome</keyword>
<dbReference type="PANTHER" id="PTHR36178:SF1">
    <property type="entry name" value="SODIUM_GLUTAMATE SYMPORTER"/>
    <property type="match status" value="1"/>
</dbReference>
<dbReference type="RefSeq" id="WP_145353986.1">
    <property type="nucleotide sequence ID" value="NZ_CP036262.1"/>
</dbReference>
<feature type="transmembrane region" description="Helical" evidence="1">
    <location>
        <begin position="200"/>
        <end position="224"/>
    </location>
</feature>
<evidence type="ECO:0000313" key="2">
    <source>
        <dbReference type="EMBL" id="QDS95743.1"/>
    </source>
</evidence>
<feature type="transmembrane region" description="Helical" evidence="1">
    <location>
        <begin position="360"/>
        <end position="378"/>
    </location>
</feature>
<feature type="transmembrane region" description="Helical" evidence="1">
    <location>
        <begin position="317"/>
        <end position="339"/>
    </location>
</feature>
<protein>
    <recommendedName>
        <fullName evidence="4">Sodium/glutamate symporter</fullName>
    </recommendedName>
</protein>
<evidence type="ECO:0008006" key="4">
    <source>
        <dbReference type="Google" id="ProtNLM"/>
    </source>
</evidence>
<evidence type="ECO:0000313" key="3">
    <source>
        <dbReference type="Proteomes" id="UP000320672"/>
    </source>
</evidence>
<dbReference type="GO" id="GO:0015813">
    <property type="term" value="P:L-glutamate transmembrane transport"/>
    <property type="evidence" value="ECO:0007669"/>
    <property type="project" value="InterPro"/>
</dbReference>
<proteinExistence type="predicted"/>
<dbReference type="Proteomes" id="UP000320672">
    <property type="component" value="Chromosome"/>
</dbReference>
<dbReference type="KEGG" id="rml:FF011L_45430"/>
<feature type="transmembrane region" description="Helical" evidence="1">
    <location>
        <begin position="265"/>
        <end position="286"/>
    </location>
</feature>
<accession>A0A517MLJ3</accession>
<feature type="transmembrane region" description="Helical" evidence="1">
    <location>
        <begin position="453"/>
        <end position="477"/>
    </location>
</feature>
<dbReference type="GO" id="GO:0016020">
    <property type="term" value="C:membrane"/>
    <property type="evidence" value="ECO:0007669"/>
    <property type="project" value="InterPro"/>
</dbReference>
<dbReference type="PANTHER" id="PTHR36178">
    <property type="entry name" value="SLR0625 PROTEIN"/>
    <property type="match status" value="1"/>
</dbReference>
<keyword evidence="1" id="KW-0812">Transmembrane</keyword>
<gene>
    <name evidence="2" type="ORF">FF011L_45430</name>
</gene>
<feature type="transmembrane region" description="Helical" evidence="1">
    <location>
        <begin position="483"/>
        <end position="502"/>
    </location>
</feature>
<organism evidence="2 3">
    <name type="scientific">Roseimaritima multifibrata</name>
    <dbReference type="NCBI Taxonomy" id="1930274"/>
    <lineage>
        <taxon>Bacteria</taxon>
        <taxon>Pseudomonadati</taxon>
        <taxon>Planctomycetota</taxon>
        <taxon>Planctomycetia</taxon>
        <taxon>Pirellulales</taxon>
        <taxon>Pirellulaceae</taxon>
        <taxon>Roseimaritima</taxon>
    </lineage>
</organism>
<dbReference type="OrthoDB" id="9801557at2"/>
<keyword evidence="1" id="KW-0472">Membrane</keyword>
<feature type="transmembrane region" description="Helical" evidence="1">
    <location>
        <begin position="128"/>
        <end position="149"/>
    </location>
</feature>
<dbReference type="AlphaFoldDB" id="A0A517MLJ3"/>
<dbReference type="GO" id="GO:0015501">
    <property type="term" value="F:glutamate:sodium symporter activity"/>
    <property type="evidence" value="ECO:0007669"/>
    <property type="project" value="InterPro"/>
</dbReference>
<dbReference type="InterPro" id="IPR004445">
    <property type="entry name" value="GltS"/>
</dbReference>